<gene>
    <name evidence="2" type="ORF">THAPSDRAFT_2593</name>
</gene>
<protein>
    <submittedName>
        <fullName evidence="2">Uncharacterized protein</fullName>
    </submittedName>
</protein>
<evidence type="ECO:0000313" key="2">
    <source>
        <dbReference type="EMBL" id="EED94815.1"/>
    </source>
</evidence>
<reference evidence="2 3" key="2">
    <citation type="journal article" date="2008" name="Nature">
        <title>The Phaeodactylum genome reveals the evolutionary history of diatom genomes.</title>
        <authorList>
            <person name="Bowler C."/>
            <person name="Allen A.E."/>
            <person name="Badger J.H."/>
            <person name="Grimwood J."/>
            <person name="Jabbari K."/>
            <person name="Kuo A."/>
            <person name="Maheswari U."/>
            <person name="Martens C."/>
            <person name="Maumus F."/>
            <person name="Otillar R.P."/>
            <person name="Rayko E."/>
            <person name="Salamov A."/>
            <person name="Vandepoele K."/>
            <person name="Beszteri B."/>
            <person name="Gruber A."/>
            <person name="Heijde M."/>
            <person name="Katinka M."/>
            <person name="Mock T."/>
            <person name="Valentin K."/>
            <person name="Verret F."/>
            <person name="Berges J.A."/>
            <person name="Brownlee C."/>
            <person name="Cadoret J.P."/>
            <person name="Chiovitti A."/>
            <person name="Choi C.J."/>
            <person name="Coesel S."/>
            <person name="De Martino A."/>
            <person name="Detter J.C."/>
            <person name="Durkin C."/>
            <person name="Falciatore A."/>
            <person name="Fournet J."/>
            <person name="Haruta M."/>
            <person name="Huysman M.J."/>
            <person name="Jenkins B.D."/>
            <person name="Jiroutova K."/>
            <person name="Jorgensen R.E."/>
            <person name="Joubert Y."/>
            <person name="Kaplan A."/>
            <person name="Kroger N."/>
            <person name="Kroth P.G."/>
            <person name="La Roche J."/>
            <person name="Lindquist E."/>
            <person name="Lommer M."/>
            <person name="Martin-Jezequel V."/>
            <person name="Lopez P.J."/>
            <person name="Lucas S."/>
            <person name="Mangogna M."/>
            <person name="McGinnis K."/>
            <person name="Medlin L.K."/>
            <person name="Montsant A."/>
            <person name="Oudot-Le Secq M.P."/>
            <person name="Napoli C."/>
            <person name="Obornik M."/>
            <person name="Parker M.S."/>
            <person name="Petit J.L."/>
            <person name="Porcel B.M."/>
            <person name="Poulsen N."/>
            <person name="Robison M."/>
            <person name="Rychlewski L."/>
            <person name="Rynearson T.A."/>
            <person name="Schmutz J."/>
            <person name="Shapiro H."/>
            <person name="Siaut M."/>
            <person name="Stanley M."/>
            <person name="Sussman M.R."/>
            <person name="Taylor A.R."/>
            <person name="Vardi A."/>
            <person name="von Dassow P."/>
            <person name="Vyverman W."/>
            <person name="Willis A."/>
            <person name="Wyrwicz L.S."/>
            <person name="Rokhsar D.S."/>
            <person name="Weissenbach J."/>
            <person name="Armbrust E.V."/>
            <person name="Green B.R."/>
            <person name="Van de Peer Y."/>
            <person name="Grigoriev I.V."/>
        </authorList>
    </citation>
    <scope>NUCLEOTIDE SEQUENCE [LARGE SCALE GENOMIC DNA]</scope>
    <source>
        <strain evidence="2 3">CCMP1335</strain>
    </source>
</reference>
<dbReference type="STRING" id="35128.B8BUT5"/>
<dbReference type="InterPro" id="IPR002110">
    <property type="entry name" value="Ankyrin_rpt"/>
</dbReference>
<dbReference type="InParanoid" id="B8BUT5"/>
<dbReference type="CDD" id="cd02440">
    <property type="entry name" value="AdoMet_MTases"/>
    <property type="match status" value="1"/>
</dbReference>
<dbReference type="Gene3D" id="1.25.40.20">
    <property type="entry name" value="Ankyrin repeat-containing domain"/>
    <property type="match status" value="2"/>
</dbReference>
<dbReference type="Gene3D" id="3.40.50.150">
    <property type="entry name" value="Vaccinia Virus protein VP39"/>
    <property type="match status" value="1"/>
</dbReference>
<dbReference type="EMBL" id="CM000639">
    <property type="protein sequence ID" value="EED94815.1"/>
    <property type="molecule type" value="Genomic_DNA"/>
</dbReference>
<dbReference type="Pfam" id="PF13637">
    <property type="entry name" value="Ank_4"/>
    <property type="match status" value="1"/>
</dbReference>
<dbReference type="GeneID" id="7446635"/>
<name>B8BUT5_THAPS</name>
<dbReference type="SUPFAM" id="SSF53335">
    <property type="entry name" value="S-adenosyl-L-methionine-dependent methyltransferases"/>
    <property type="match status" value="1"/>
</dbReference>
<dbReference type="PaxDb" id="35128-Thaps2593"/>
<dbReference type="SMART" id="SM00248">
    <property type="entry name" value="ANK"/>
    <property type="match status" value="3"/>
</dbReference>
<dbReference type="Proteomes" id="UP000001449">
    <property type="component" value="Chromosome 2"/>
</dbReference>
<dbReference type="PANTHER" id="PTHR39290">
    <property type="entry name" value="C3H1-TYPE DOMAIN-CONTAINING PROTEIN-RELATED"/>
    <property type="match status" value="1"/>
</dbReference>
<dbReference type="PROSITE" id="PS50297">
    <property type="entry name" value="ANK_REP_REGION"/>
    <property type="match status" value="1"/>
</dbReference>
<keyword evidence="3" id="KW-1185">Reference proteome</keyword>
<dbReference type="KEGG" id="tps:THAPSDRAFT_2593"/>
<dbReference type="HOGENOM" id="CLU_413087_0_0_1"/>
<sequence length="665" mass="73533">MDDFAVTASPDLVDSLNEGIVTCIRSSGKQLPSSAITSHAQCQWTEYASVPRDVDGVVLCSPVVDDLSQFFPPLNKYSVGSNGRHLLYSACLGLLLSTRSDDAITEANEARSTNPLSTFLSIASFLLDEIDADPNQPTETKGACHRPPLHLVARSCHPDGVQLLLSRGADADQADDEGWTALMACCLPDIRTQEEGGPTVDERVGTVKFILGHLDAEDVDARNYCGYTALHYACEGLNSDLIQCLLKEGNADATLRTIWGQSCIGIVKSECDNNPEEAGKCEAVLMSHLESTGQLEDIQAFLNEERKAIELTNLVEGVMIPASRRPKFDSSNDGISCMEALRAQDQRIITALMKHLDLDPSDLFQQNLVEKLSHNNENVYEVMHRRILDLVPLALRQVYCNRNPTCEEREIVTCMNSRLRKSSESSVDGVRRIDPITLMNQAFCLHRERGHIARQIELLTDLMVGPLQRTFAFAIPSNATLKMIISHAPNIVEVGAGTGYWSSMLAAAGADVVAFDANPPVALDEGDEHNVYFGRLAYFPVQKGVASTVFDASVTMEERALLIVWPNNPDNEDNPHVAVEGFNLPPVWDLECLQTYYNVGGKTIIYVGEREDKINLMHGASASDCGFCSSRAFQRFLKEKFELTAEIECPTWWMKNDDITIWKRK</sequence>
<dbReference type="eggNOG" id="ENOG502SBUM">
    <property type="taxonomic scope" value="Eukaryota"/>
</dbReference>
<keyword evidence="1" id="KW-0040">ANK repeat</keyword>
<dbReference type="PANTHER" id="PTHR39290:SF6">
    <property type="entry name" value="S-ADENOSYL-L-METHIONINE-DEPENDENT METHYLTRANSFERASES SUPERFAMILY PROTEIN"/>
    <property type="match status" value="1"/>
</dbReference>
<dbReference type="RefSeq" id="XP_002287372.1">
    <property type="nucleotide sequence ID" value="XM_002287336.1"/>
</dbReference>
<evidence type="ECO:0000313" key="3">
    <source>
        <dbReference type="Proteomes" id="UP000001449"/>
    </source>
</evidence>
<feature type="repeat" description="ANK" evidence="1">
    <location>
        <begin position="144"/>
        <end position="176"/>
    </location>
</feature>
<dbReference type="OMA" id="YACEGLN"/>
<reference evidence="2 3" key="1">
    <citation type="journal article" date="2004" name="Science">
        <title>The genome of the diatom Thalassiosira pseudonana: ecology, evolution, and metabolism.</title>
        <authorList>
            <person name="Armbrust E.V."/>
            <person name="Berges J.A."/>
            <person name="Bowler C."/>
            <person name="Green B.R."/>
            <person name="Martinez D."/>
            <person name="Putnam N.H."/>
            <person name="Zhou S."/>
            <person name="Allen A.E."/>
            <person name="Apt K.E."/>
            <person name="Bechner M."/>
            <person name="Brzezinski M.A."/>
            <person name="Chaal B.K."/>
            <person name="Chiovitti A."/>
            <person name="Davis A.K."/>
            <person name="Demarest M.S."/>
            <person name="Detter J.C."/>
            <person name="Glavina T."/>
            <person name="Goodstein D."/>
            <person name="Hadi M.Z."/>
            <person name="Hellsten U."/>
            <person name="Hildebrand M."/>
            <person name="Jenkins B.D."/>
            <person name="Jurka J."/>
            <person name="Kapitonov V.V."/>
            <person name="Kroger N."/>
            <person name="Lau W.W."/>
            <person name="Lane T.W."/>
            <person name="Larimer F.W."/>
            <person name="Lippmeier J.C."/>
            <person name="Lucas S."/>
            <person name="Medina M."/>
            <person name="Montsant A."/>
            <person name="Obornik M."/>
            <person name="Parker M.S."/>
            <person name="Palenik B."/>
            <person name="Pazour G.J."/>
            <person name="Richardson P.M."/>
            <person name="Rynearson T.A."/>
            <person name="Saito M.A."/>
            <person name="Schwartz D.C."/>
            <person name="Thamatrakoln K."/>
            <person name="Valentin K."/>
            <person name="Vardi A."/>
            <person name="Wilkerson F.P."/>
            <person name="Rokhsar D.S."/>
        </authorList>
    </citation>
    <scope>NUCLEOTIDE SEQUENCE [LARGE SCALE GENOMIC DNA]</scope>
    <source>
        <strain evidence="2 3">CCMP1335</strain>
    </source>
</reference>
<dbReference type="InterPro" id="IPR029063">
    <property type="entry name" value="SAM-dependent_MTases_sf"/>
</dbReference>
<dbReference type="InterPro" id="IPR036770">
    <property type="entry name" value="Ankyrin_rpt-contain_sf"/>
</dbReference>
<organism evidence="2 3">
    <name type="scientific">Thalassiosira pseudonana</name>
    <name type="common">Marine diatom</name>
    <name type="synonym">Cyclotella nana</name>
    <dbReference type="NCBI Taxonomy" id="35128"/>
    <lineage>
        <taxon>Eukaryota</taxon>
        <taxon>Sar</taxon>
        <taxon>Stramenopiles</taxon>
        <taxon>Ochrophyta</taxon>
        <taxon>Bacillariophyta</taxon>
        <taxon>Coscinodiscophyceae</taxon>
        <taxon>Thalassiosirophycidae</taxon>
        <taxon>Thalassiosirales</taxon>
        <taxon>Thalassiosiraceae</taxon>
        <taxon>Thalassiosira</taxon>
    </lineage>
</organism>
<proteinExistence type="predicted"/>
<dbReference type="AlphaFoldDB" id="B8BUT5"/>
<dbReference type="SUPFAM" id="SSF48403">
    <property type="entry name" value="Ankyrin repeat"/>
    <property type="match status" value="1"/>
</dbReference>
<accession>B8BUT5</accession>
<dbReference type="Pfam" id="PF12796">
    <property type="entry name" value="Ank_2"/>
    <property type="match status" value="1"/>
</dbReference>
<evidence type="ECO:0000256" key="1">
    <source>
        <dbReference type="PROSITE-ProRule" id="PRU00023"/>
    </source>
</evidence>
<dbReference type="PROSITE" id="PS50088">
    <property type="entry name" value="ANK_REPEAT"/>
    <property type="match status" value="1"/>
</dbReference>